<proteinExistence type="predicted"/>
<comment type="caution">
    <text evidence="2">The sequence shown here is derived from an EMBL/GenBank/DDBJ whole genome shotgun (WGS) entry which is preliminary data.</text>
</comment>
<evidence type="ECO:0000313" key="3">
    <source>
        <dbReference type="Proteomes" id="UP001148786"/>
    </source>
</evidence>
<sequence length="396" mass="45652">MSRDRQEEKRPRKRARVDSDDEDPQQQQQQRQKVNGTPLHPGVNGSASNPNTPKKEKPRRYKTMTEHYDTSPTKEVADLDDTFYLSDPSATLYIRCKDTMFKIHERMFTCTEFFQECLEEHGPTSISNPHRMFAPRVEELRAFLWALYATDGQLAEKITEFPHLERVFRIRSMTQKYPDLQRMLEWVNAQIHSVAIDSAFMDSCSSAALAEFTTFVIWYEYVDELALIQKKWCERLWSKSAPSVPAIQAADEYPEELKELRGVAYYVHIQDMMDRQTQFTESGATTSCYWSLSSLWERLRLKPADLPLGASCCDEAHAKCTSTWERRWTSAAGWKRILGINTADALALLSCLQDQLSNDDDLKVINPDCRRAGLDEIKKLREKTKDGLGDHFAGVV</sequence>
<organism evidence="2 3">
    <name type="scientific">Agrocybe chaxingu</name>
    <dbReference type="NCBI Taxonomy" id="84603"/>
    <lineage>
        <taxon>Eukaryota</taxon>
        <taxon>Fungi</taxon>
        <taxon>Dikarya</taxon>
        <taxon>Basidiomycota</taxon>
        <taxon>Agaricomycotina</taxon>
        <taxon>Agaricomycetes</taxon>
        <taxon>Agaricomycetidae</taxon>
        <taxon>Agaricales</taxon>
        <taxon>Agaricineae</taxon>
        <taxon>Strophariaceae</taxon>
        <taxon>Agrocybe</taxon>
    </lineage>
</organism>
<evidence type="ECO:0000256" key="1">
    <source>
        <dbReference type="SAM" id="MobiDB-lite"/>
    </source>
</evidence>
<accession>A0A9W8KBD2</accession>
<feature type="region of interest" description="Disordered" evidence="1">
    <location>
        <begin position="1"/>
        <end position="73"/>
    </location>
</feature>
<keyword evidence="3" id="KW-1185">Reference proteome</keyword>
<name>A0A9W8KBD2_9AGAR</name>
<dbReference type="EMBL" id="JANKHO010000225">
    <property type="protein sequence ID" value="KAJ3512972.1"/>
    <property type="molecule type" value="Genomic_DNA"/>
</dbReference>
<protein>
    <recommendedName>
        <fullName evidence="4">BTB domain-containing protein</fullName>
    </recommendedName>
</protein>
<evidence type="ECO:0000313" key="2">
    <source>
        <dbReference type="EMBL" id="KAJ3512972.1"/>
    </source>
</evidence>
<gene>
    <name evidence="2" type="ORF">NLJ89_g3210</name>
</gene>
<evidence type="ECO:0008006" key="4">
    <source>
        <dbReference type="Google" id="ProtNLM"/>
    </source>
</evidence>
<feature type="compositionally biased region" description="Basic and acidic residues" evidence="1">
    <location>
        <begin position="1"/>
        <end position="10"/>
    </location>
</feature>
<dbReference type="AlphaFoldDB" id="A0A9W8KBD2"/>
<dbReference type="Proteomes" id="UP001148786">
    <property type="component" value="Unassembled WGS sequence"/>
</dbReference>
<dbReference type="OrthoDB" id="2923697at2759"/>
<reference evidence="2" key="1">
    <citation type="submission" date="2022-07" db="EMBL/GenBank/DDBJ databases">
        <title>Genome Sequence of Agrocybe chaxingu.</title>
        <authorList>
            <person name="Buettner E."/>
        </authorList>
    </citation>
    <scope>NUCLEOTIDE SEQUENCE</scope>
    <source>
        <strain evidence="2">MP-N11</strain>
    </source>
</reference>